<reference evidence="6" key="1">
    <citation type="submission" date="2016-06" db="EMBL/GenBank/DDBJ databases">
        <authorList>
            <person name="Varghese N."/>
            <person name="Submissions Spin"/>
        </authorList>
    </citation>
    <scope>NUCLEOTIDE SEQUENCE [LARGE SCALE GENOMIC DNA]</scope>
    <source>
        <strain evidence="6">DSM 43909</strain>
    </source>
</reference>
<dbReference type="GO" id="GO:0003677">
    <property type="term" value="F:DNA binding"/>
    <property type="evidence" value="ECO:0007669"/>
    <property type="project" value="UniProtKB-KW"/>
</dbReference>
<dbReference type="InterPro" id="IPR000524">
    <property type="entry name" value="Tscrpt_reg_HTH_GntR"/>
</dbReference>
<evidence type="ECO:0000313" key="6">
    <source>
        <dbReference type="Proteomes" id="UP000198242"/>
    </source>
</evidence>
<dbReference type="EMBL" id="LT607411">
    <property type="protein sequence ID" value="SCF05204.1"/>
    <property type="molecule type" value="Genomic_DNA"/>
</dbReference>
<dbReference type="InterPro" id="IPR036390">
    <property type="entry name" value="WH_DNA-bd_sf"/>
</dbReference>
<dbReference type="OrthoDB" id="7989071at2"/>
<dbReference type="InterPro" id="IPR011711">
    <property type="entry name" value="GntR_C"/>
</dbReference>
<dbReference type="CDD" id="cd07377">
    <property type="entry name" value="WHTH_GntR"/>
    <property type="match status" value="1"/>
</dbReference>
<dbReference type="SMART" id="SM00895">
    <property type="entry name" value="FCD"/>
    <property type="match status" value="1"/>
</dbReference>
<dbReference type="PANTHER" id="PTHR43537:SF5">
    <property type="entry name" value="UXU OPERON TRANSCRIPTIONAL REGULATOR"/>
    <property type="match status" value="1"/>
</dbReference>
<protein>
    <submittedName>
        <fullName evidence="5">DNA-binding transcriptional regulator, FadR family</fullName>
    </submittedName>
</protein>
<proteinExistence type="predicted"/>
<dbReference type="PANTHER" id="PTHR43537">
    <property type="entry name" value="TRANSCRIPTIONAL REGULATOR, GNTR FAMILY"/>
    <property type="match status" value="1"/>
</dbReference>
<dbReference type="SUPFAM" id="SSF46785">
    <property type="entry name" value="Winged helix' DNA-binding domain"/>
    <property type="match status" value="1"/>
</dbReference>
<keyword evidence="2 5" id="KW-0238">DNA-binding</keyword>
<dbReference type="SMART" id="SM00345">
    <property type="entry name" value="HTH_GNTR"/>
    <property type="match status" value="1"/>
</dbReference>
<accession>A0A1C4X9Z8</accession>
<evidence type="ECO:0000256" key="2">
    <source>
        <dbReference type="ARBA" id="ARBA00023125"/>
    </source>
</evidence>
<keyword evidence="6" id="KW-1185">Reference proteome</keyword>
<dbReference type="AlphaFoldDB" id="A0A1C4X9Z8"/>
<sequence length="243" mass="26625">MTTVDATALRNPQRPGPRRQEVVAGIKDYILRNRLKPGDLLPTEAELCEAVGASRSSVREAVKILSALDIVEVRHGHGTFVGRMSLNALVESLAFRGLLSGEEDHHVLGQVVDVRQILEQGLAADIISVLDDEHRADLSTLADEMVDLASQGRDFLEVDRAFHLKLMEPLGNDLILQLTEAFWQVQAIVAPTLRTEPEDRLITAQRHRAIVDAATAGDPEALRSAIADHYAPIRTSIARAVQS</sequence>
<keyword evidence="1" id="KW-0805">Transcription regulation</keyword>
<dbReference type="Pfam" id="PF00392">
    <property type="entry name" value="GntR"/>
    <property type="match status" value="1"/>
</dbReference>
<dbReference type="PROSITE" id="PS50949">
    <property type="entry name" value="HTH_GNTR"/>
    <property type="match status" value="1"/>
</dbReference>
<evidence type="ECO:0000256" key="3">
    <source>
        <dbReference type="ARBA" id="ARBA00023163"/>
    </source>
</evidence>
<dbReference type="GO" id="GO:0003700">
    <property type="term" value="F:DNA-binding transcription factor activity"/>
    <property type="evidence" value="ECO:0007669"/>
    <property type="project" value="InterPro"/>
</dbReference>
<name>A0A1C4X9Z8_MICVI</name>
<gene>
    <name evidence="5" type="ORF">GA0074695_3133</name>
</gene>
<evidence type="ECO:0000256" key="1">
    <source>
        <dbReference type="ARBA" id="ARBA00023015"/>
    </source>
</evidence>
<dbReference type="Proteomes" id="UP000198242">
    <property type="component" value="Chromosome I"/>
</dbReference>
<dbReference type="InterPro" id="IPR036388">
    <property type="entry name" value="WH-like_DNA-bd_sf"/>
</dbReference>
<feature type="domain" description="HTH gntR-type" evidence="4">
    <location>
        <begin position="16"/>
        <end position="84"/>
    </location>
</feature>
<dbReference type="PRINTS" id="PR00035">
    <property type="entry name" value="HTHGNTR"/>
</dbReference>
<dbReference type="SUPFAM" id="SSF48008">
    <property type="entry name" value="GntR ligand-binding domain-like"/>
    <property type="match status" value="1"/>
</dbReference>
<dbReference type="InterPro" id="IPR008920">
    <property type="entry name" value="TF_FadR/GntR_C"/>
</dbReference>
<organism evidence="5 6">
    <name type="scientific">Micromonospora viridifaciens</name>
    <dbReference type="NCBI Taxonomy" id="1881"/>
    <lineage>
        <taxon>Bacteria</taxon>
        <taxon>Bacillati</taxon>
        <taxon>Actinomycetota</taxon>
        <taxon>Actinomycetes</taxon>
        <taxon>Micromonosporales</taxon>
        <taxon>Micromonosporaceae</taxon>
        <taxon>Micromonospora</taxon>
    </lineage>
</organism>
<dbReference type="Gene3D" id="1.10.10.10">
    <property type="entry name" value="Winged helix-like DNA-binding domain superfamily/Winged helix DNA-binding domain"/>
    <property type="match status" value="1"/>
</dbReference>
<evidence type="ECO:0000313" key="5">
    <source>
        <dbReference type="EMBL" id="SCF05204.1"/>
    </source>
</evidence>
<dbReference type="Pfam" id="PF07729">
    <property type="entry name" value="FCD"/>
    <property type="match status" value="1"/>
</dbReference>
<dbReference type="Gene3D" id="1.20.120.530">
    <property type="entry name" value="GntR ligand-binding domain-like"/>
    <property type="match status" value="1"/>
</dbReference>
<evidence type="ECO:0000259" key="4">
    <source>
        <dbReference type="PROSITE" id="PS50949"/>
    </source>
</evidence>
<keyword evidence="3" id="KW-0804">Transcription</keyword>